<feature type="compositionally biased region" description="Polar residues" evidence="2">
    <location>
        <begin position="246"/>
        <end position="279"/>
    </location>
</feature>
<protein>
    <submittedName>
        <fullName evidence="3">Uncharacterized protein</fullName>
    </submittedName>
</protein>
<proteinExistence type="predicted"/>
<dbReference type="SMART" id="SM00595">
    <property type="entry name" value="MADF"/>
    <property type="match status" value="1"/>
</dbReference>
<dbReference type="Proteomes" id="UP000466442">
    <property type="component" value="Linkage Group LG1"/>
</dbReference>
<gene>
    <name evidence="3" type="ORF">GE061_000415</name>
</gene>
<feature type="region of interest" description="Disordered" evidence="2">
    <location>
        <begin position="70"/>
        <end position="174"/>
    </location>
</feature>
<dbReference type="PROSITE" id="PS51031">
    <property type="entry name" value="BESS"/>
    <property type="match status" value="1"/>
</dbReference>
<evidence type="ECO:0000313" key="3">
    <source>
        <dbReference type="EMBL" id="KAF6216077.1"/>
    </source>
</evidence>
<dbReference type="InterPro" id="IPR004210">
    <property type="entry name" value="BESS_motif"/>
</dbReference>
<dbReference type="InterPro" id="IPR039353">
    <property type="entry name" value="TF_Adf1"/>
</dbReference>
<evidence type="ECO:0000313" key="4">
    <source>
        <dbReference type="Proteomes" id="UP000466442"/>
    </source>
</evidence>
<feature type="region of interest" description="Disordered" evidence="2">
    <location>
        <begin position="246"/>
        <end position="300"/>
    </location>
</feature>
<dbReference type="Pfam" id="PF10545">
    <property type="entry name" value="MADF_DNA_bdg"/>
    <property type="match status" value="1"/>
</dbReference>
<keyword evidence="4" id="KW-1185">Reference proteome</keyword>
<evidence type="ECO:0000256" key="1">
    <source>
        <dbReference type="PROSITE-ProRule" id="PRU00371"/>
    </source>
</evidence>
<feature type="compositionally biased region" description="Low complexity" evidence="2">
    <location>
        <begin position="280"/>
        <end position="300"/>
    </location>
</feature>
<reference evidence="3" key="1">
    <citation type="journal article" date="2021" name="Mol. Ecol. Resour.">
        <title>Apolygus lucorum genome provides insights into omnivorousness and mesophyll feeding.</title>
        <authorList>
            <person name="Liu Y."/>
            <person name="Liu H."/>
            <person name="Wang H."/>
            <person name="Huang T."/>
            <person name="Liu B."/>
            <person name="Yang B."/>
            <person name="Yin L."/>
            <person name="Li B."/>
            <person name="Zhang Y."/>
            <person name="Zhang S."/>
            <person name="Jiang F."/>
            <person name="Zhang X."/>
            <person name="Ren Y."/>
            <person name="Wang B."/>
            <person name="Wang S."/>
            <person name="Lu Y."/>
            <person name="Wu K."/>
            <person name="Fan W."/>
            <person name="Wang G."/>
        </authorList>
    </citation>
    <scope>NUCLEOTIDE SEQUENCE</scope>
    <source>
        <strain evidence="3">12Hb</strain>
    </source>
</reference>
<dbReference type="GO" id="GO:0005634">
    <property type="term" value="C:nucleus"/>
    <property type="evidence" value="ECO:0007669"/>
    <property type="project" value="UniProtKB-SubCell"/>
</dbReference>
<dbReference type="AlphaFoldDB" id="A0A6A4K4A3"/>
<dbReference type="PANTHER" id="PTHR12243:SF67">
    <property type="entry name" value="COREPRESSOR OF PANGOLIN, ISOFORM A-RELATED"/>
    <property type="match status" value="1"/>
</dbReference>
<evidence type="ECO:0000256" key="2">
    <source>
        <dbReference type="SAM" id="MobiDB-lite"/>
    </source>
</evidence>
<dbReference type="PANTHER" id="PTHR12243">
    <property type="entry name" value="MADF DOMAIN TRANSCRIPTION FACTOR"/>
    <property type="match status" value="1"/>
</dbReference>
<dbReference type="OrthoDB" id="6600747at2759"/>
<comment type="caution">
    <text evidence="3">The sequence shown here is derived from an EMBL/GenBank/DDBJ whole genome shotgun (WGS) entry which is preliminary data.</text>
</comment>
<comment type="subcellular location">
    <subcellularLocation>
        <location evidence="1">Nucleus</location>
    </subcellularLocation>
</comment>
<feature type="compositionally biased region" description="Acidic residues" evidence="2">
    <location>
        <begin position="118"/>
        <end position="130"/>
    </location>
</feature>
<keyword evidence="1" id="KW-0539">Nucleus</keyword>
<name>A0A6A4K4A3_APOLU</name>
<dbReference type="InterPro" id="IPR006578">
    <property type="entry name" value="MADF-dom"/>
</dbReference>
<organism evidence="3 4">
    <name type="scientific">Apolygus lucorum</name>
    <name type="common">Small green plant bug</name>
    <name type="synonym">Lygocoris lucorum</name>
    <dbReference type="NCBI Taxonomy" id="248454"/>
    <lineage>
        <taxon>Eukaryota</taxon>
        <taxon>Metazoa</taxon>
        <taxon>Ecdysozoa</taxon>
        <taxon>Arthropoda</taxon>
        <taxon>Hexapoda</taxon>
        <taxon>Insecta</taxon>
        <taxon>Pterygota</taxon>
        <taxon>Neoptera</taxon>
        <taxon>Paraneoptera</taxon>
        <taxon>Hemiptera</taxon>
        <taxon>Heteroptera</taxon>
        <taxon>Panheteroptera</taxon>
        <taxon>Cimicomorpha</taxon>
        <taxon>Miridae</taxon>
        <taxon>Mirini</taxon>
        <taxon>Apolygus</taxon>
    </lineage>
</organism>
<dbReference type="GO" id="GO:0003677">
    <property type="term" value="F:DNA binding"/>
    <property type="evidence" value="ECO:0007669"/>
    <property type="project" value="InterPro"/>
</dbReference>
<dbReference type="EMBL" id="WIXP02000001">
    <property type="protein sequence ID" value="KAF6216077.1"/>
    <property type="molecule type" value="Genomic_DNA"/>
</dbReference>
<feature type="compositionally biased region" description="Polar residues" evidence="2">
    <location>
        <begin position="150"/>
        <end position="169"/>
    </location>
</feature>
<accession>A0A6A4K4A3</accession>
<dbReference type="PROSITE" id="PS51029">
    <property type="entry name" value="MADF"/>
    <property type="match status" value="1"/>
</dbReference>
<sequence>MGRKKPRRPTEHKKMPEEALVLAVEAYPNLYDLSHPSYHDNLVKENSWEEIAEQLHQPVDVCRSKWKSLRESYKNKPPCSGQAAKKIKQHLFSQSDEQDSKVPPPSPSDHTSNHGTQLDEESSQNDDDDFERNPQESVTGIDSGSRGKETSTPLSQRSSSQKSGTQLPSGSAAEMLRHYMAVKLSKAAESQNVTSSSDHLTKYFQSIEETVRTLPAPIQIRLKSQISQLIHDAEYEATMATTTDPYAQLSQPHPSTTPYSLSSQPSTIPYPYAQSSQPRPSTTPYSLSSHPSTTSCSLSS</sequence>